<sequence>MLPTNETEPFAPPRETANLLLDIAILQLRCGAHTERVNRNVKRFARALGYEPELFFSFSGVTLTLQNQQHTITLFRRVETHGIKLSVLVGISRLSWRAQEEQLSIDEIREEVYRLKESPAYPFPLIVALVSLACASLARLFGADALVMLTTAVATMAALVTRHTLQQWGFNIFLVIACSAFIAVTVSGMGIHLAIGSTPHLAIATSVLFLVPGAPLINAVIDQINGHILVGVARGIMGTVIAFAIALGMLVALNLQGLGQP</sequence>
<dbReference type="InterPro" id="IPR010619">
    <property type="entry name" value="ThrE-like_N"/>
</dbReference>
<protein>
    <submittedName>
        <fullName evidence="9">Threonine/serine exporter family protein</fullName>
    </submittedName>
</protein>
<organism evidence="9 10">
    <name type="scientific">Kistimonas scapharcae</name>
    <dbReference type="NCBI Taxonomy" id="1036133"/>
    <lineage>
        <taxon>Bacteria</taxon>
        <taxon>Pseudomonadati</taxon>
        <taxon>Pseudomonadota</taxon>
        <taxon>Gammaproteobacteria</taxon>
        <taxon>Oceanospirillales</taxon>
        <taxon>Endozoicomonadaceae</taxon>
        <taxon>Kistimonas</taxon>
    </lineage>
</organism>
<evidence type="ECO:0000313" key="10">
    <source>
        <dbReference type="Proteomes" id="UP001500604"/>
    </source>
</evidence>
<feature type="transmembrane region" description="Helical" evidence="7">
    <location>
        <begin position="172"/>
        <end position="195"/>
    </location>
</feature>
<dbReference type="Proteomes" id="UP001500604">
    <property type="component" value="Unassembled WGS sequence"/>
</dbReference>
<comment type="subcellular location">
    <subcellularLocation>
        <location evidence="1">Cell membrane</location>
        <topology evidence="1">Multi-pass membrane protein</topology>
    </subcellularLocation>
</comment>
<dbReference type="PANTHER" id="PTHR34390">
    <property type="entry name" value="UPF0442 PROTEIN YJJB-RELATED"/>
    <property type="match status" value="1"/>
</dbReference>
<evidence type="ECO:0000313" key="9">
    <source>
        <dbReference type="EMBL" id="GAA4651936.1"/>
    </source>
</evidence>
<dbReference type="EMBL" id="BAABFL010000466">
    <property type="protein sequence ID" value="GAA4651936.1"/>
    <property type="molecule type" value="Genomic_DNA"/>
</dbReference>
<dbReference type="PANTHER" id="PTHR34390:SF2">
    <property type="entry name" value="SUCCINATE TRANSPORTER SUBUNIT YJJP-RELATED"/>
    <property type="match status" value="1"/>
</dbReference>
<dbReference type="InterPro" id="IPR050539">
    <property type="entry name" value="ThrE_Dicarb/AminoAcid_Exp"/>
</dbReference>
<evidence type="ECO:0000256" key="3">
    <source>
        <dbReference type="ARBA" id="ARBA00022692"/>
    </source>
</evidence>
<comment type="caution">
    <text evidence="9">The sequence shown here is derived from an EMBL/GenBank/DDBJ whole genome shotgun (WGS) entry which is preliminary data.</text>
</comment>
<reference evidence="10" key="1">
    <citation type="journal article" date="2019" name="Int. J. Syst. Evol. Microbiol.">
        <title>The Global Catalogue of Microorganisms (GCM) 10K type strain sequencing project: providing services to taxonomists for standard genome sequencing and annotation.</title>
        <authorList>
            <consortium name="The Broad Institute Genomics Platform"/>
            <consortium name="The Broad Institute Genome Sequencing Center for Infectious Disease"/>
            <person name="Wu L."/>
            <person name="Ma J."/>
        </authorList>
    </citation>
    <scope>NUCLEOTIDE SEQUENCE [LARGE SCALE GENOMIC DNA]</scope>
    <source>
        <strain evidence="10">JCM 17805</strain>
    </source>
</reference>
<dbReference type="Pfam" id="PF06738">
    <property type="entry name" value="ThrE"/>
    <property type="match status" value="1"/>
</dbReference>
<dbReference type="RefSeq" id="WP_345198407.1">
    <property type="nucleotide sequence ID" value="NZ_BAABFL010000466.1"/>
</dbReference>
<evidence type="ECO:0000256" key="7">
    <source>
        <dbReference type="SAM" id="Phobius"/>
    </source>
</evidence>
<feature type="transmembrane region" description="Helical" evidence="7">
    <location>
        <begin position="147"/>
        <end position="165"/>
    </location>
</feature>
<evidence type="ECO:0000256" key="4">
    <source>
        <dbReference type="ARBA" id="ARBA00022989"/>
    </source>
</evidence>
<keyword evidence="5 7" id="KW-0472">Membrane</keyword>
<evidence type="ECO:0000256" key="2">
    <source>
        <dbReference type="ARBA" id="ARBA00022475"/>
    </source>
</evidence>
<proteinExistence type="inferred from homology"/>
<keyword evidence="2" id="KW-1003">Cell membrane</keyword>
<evidence type="ECO:0000256" key="6">
    <source>
        <dbReference type="ARBA" id="ARBA00034125"/>
    </source>
</evidence>
<gene>
    <name evidence="9" type="ORF">GCM10023116_42200</name>
</gene>
<feature type="domain" description="Threonine/serine exporter-like N-terminal" evidence="8">
    <location>
        <begin position="19"/>
        <end position="255"/>
    </location>
</feature>
<keyword evidence="3 7" id="KW-0812">Transmembrane</keyword>
<name>A0ABP8V991_9GAMM</name>
<evidence type="ECO:0000259" key="8">
    <source>
        <dbReference type="Pfam" id="PF06738"/>
    </source>
</evidence>
<keyword evidence="4 7" id="KW-1133">Transmembrane helix</keyword>
<evidence type="ECO:0000256" key="1">
    <source>
        <dbReference type="ARBA" id="ARBA00004651"/>
    </source>
</evidence>
<feature type="transmembrane region" description="Helical" evidence="7">
    <location>
        <begin position="201"/>
        <end position="221"/>
    </location>
</feature>
<accession>A0ABP8V991</accession>
<evidence type="ECO:0000256" key="5">
    <source>
        <dbReference type="ARBA" id="ARBA00023136"/>
    </source>
</evidence>
<comment type="similarity">
    <text evidence="6">Belongs to the ThrE exporter (TC 2.A.79) family.</text>
</comment>
<feature type="transmembrane region" description="Helical" evidence="7">
    <location>
        <begin position="228"/>
        <end position="253"/>
    </location>
</feature>
<keyword evidence="10" id="KW-1185">Reference proteome</keyword>